<evidence type="ECO:0000313" key="2">
    <source>
        <dbReference type="EMBL" id="MET7030558.1"/>
    </source>
</evidence>
<dbReference type="EMBL" id="JBEWYP010000009">
    <property type="protein sequence ID" value="MET7030558.1"/>
    <property type="molecule type" value="Genomic_DNA"/>
</dbReference>
<keyword evidence="3" id="KW-1185">Reference proteome</keyword>
<comment type="caution">
    <text evidence="2">The sequence shown here is derived from an EMBL/GenBank/DDBJ whole genome shotgun (WGS) entry which is preliminary data.</text>
</comment>
<keyword evidence="1" id="KW-0812">Transmembrane</keyword>
<dbReference type="RefSeq" id="WP_354619354.1">
    <property type="nucleotide sequence ID" value="NZ_JBEWYP010000009.1"/>
</dbReference>
<sequence length="60" mass="6682">MSQKIKSLLYFVCFMASVAMYHGLEPQLEQNSTAVESVKINKVDNNGLDSDKVASLDIME</sequence>
<evidence type="ECO:0000256" key="1">
    <source>
        <dbReference type="SAM" id="Phobius"/>
    </source>
</evidence>
<reference evidence="2 3" key="1">
    <citation type="submission" date="2024-07" db="EMBL/GenBank/DDBJ databases">
        <title>The genome sequence of type strain Sediminicola luteus GDMCC 1.2596T.</title>
        <authorList>
            <person name="Liu Y."/>
        </authorList>
    </citation>
    <scope>NUCLEOTIDE SEQUENCE [LARGE SCALE GENOMIC DNA]</scope>
    <source>
        <strain evidence="2 3">GDMCC 1.2596</strain>
    </source>
</reference>
<keyword evidence="1" id="KW-0472">Membrane</keyword>
<protein>
    <submittedName>
        <fullName evidence="2">Uncharacterized protein</fullName>
    </submittedName>
</protein>
<dbReference type="Proteomes" id="UP001549773">
    <property type="component" value="Unassembled WGS sequence"/>
</dbReference>
<accession>A0ABV2TZ46</accession>
<feature type="transmembrane region" description="Helical" evidence="1">
    <location>
        <begin position="7"/>
        <end position="24"/>
    </location>
</feature>
<gene>
    <name evidence="2" type="ORF">ABXZ32_14210</name>
</gene>
<organism evidence="2 3">
    <name type="scientific">Sediminicola luteus</name>
    <dbReference type="NCBI Taxonomy" id="319238"/>
    <lineage>
        <taxon>Bacteria</taxon>
        <taxon>Pseudomonadati</taxon>
        <taxon>Bacteroidota</taxon>
        <taxon>Flavobacteriia</taxon>
        <taxon>Flavobacteriales</taxon>
        <taxon>Flavobacteriaceae</taxon>
        <taxon>Sediminicola</taxon>
    </lineage>
</organism>
<proteinExistence type="predicted"/>
<evidence type="ECO:0000313" key="3">
    <source>
        <dbReference type="Proteomes" id="UP001549773"/>
    </source>
</evidence>
<keyword evidence="1" id="KW-1133">Transmembrane helix</keyword>
<name>A0ABV2TZ46_9FLAO</name>